<dbReference type="InterPro" id="IPR011011">
    <property type="entry name" value="Znf_FYVE_PHD"/>
</dbReference>
<name>A0A815SUH3_9BILA</name>
<keyword evidence="4" id="KW-0862">Zinc</keyword>
<proteinExistence type="predicted"/>
<keyword evidence="6" id="KW-0175">Coiled coil</keyword>
<sequence length="678" mass="79090">ATTGSTRTQCISCHRLIHNRSFKKRRNNGVLSVPGQLLSPHKIKWIFANSRILLNSKHNYICHSCDVTDLTQLIIPTKSITNEQLSTYHETLSYVATDYENQLKSDRNHICYEALNNEQCESFSGLTKRQIQQLAVDYNLTEQKIFLFYTKCNTTNSDRLLGTIFGMSHQLISRTFNQCIEDLYNNLVSDELGSNSWNRKKINQHTPQFAKDLLQIKSNNIVVCMDGFQIYIEKPGDFSLQKLTWSQQTLRNCVKFHCITTLDGTFVSIQGSYGATGHNNEETIINSLTDIDYLFDSKDNEVNIYHNNIVQTLLFKTILKENDVLILDKGYTRMKKRSFQIKVPQTILKGKTQLSTKQANESRLVTFHRNVVERAIGRLKKWKILQNRVVHQYVPKLNEIVCILVSTINKFDGPLYKDHSYKNKYVKTIMEHINDSTNELEELMNKNKNYRWELVARNRNEIIDFVKNTKYLPAYTVSNIRSISTGYYSMKLSERYFVNSINQIKIYEHDHVENCIKVAGIVSRFTSAKKHTLILKFDPQKPQQTKFYCSCKSGARTTNPCAHALCILMLIQSIKKQLPQLLVKQGTMNYHNSVKIERTSSYYQMLYDNIMDCKIYKEWKINNELYCICNEPYNEDEWMIKCSICKELYHPSCIGQIQEEIEDNIDEWKCPYCEEDSS</sequence>
<dbReference type="Pfam" id="PF13359">
    <property type="entry name" value="DDE_Tnp_4"/>
    <property type="match status" value="1"/>
</dbReference>
<dbReference type="InterPro" id="IPR019787">
    <property type="entry name" value="Znf_PHD-finger"/>
</dbReference>
<keyword evidence="2" id="KW-0479">Metal-binding</keyword>
<gene>
    <name evidence="9" type="ORF">IZO911_LOCUS44677</name>
</gene>
<dbReference type="Pfam" id="PF00628">
    <property type="entry name" value="PHD"/>
    <property type="match status" value="1"/>
</dbReference>
<accession>A0A815SUH3</accession>
<comment type="caution">
    <text evidence="9">The sequence shown here is derived from an EMBL/GenBank/DDBJ whole genome shotgun (WGS) entry which is preliminary data.</text>
</comment>
<evidence type="ECO:0000259" key="8">
    <source>
        <dbReference type="PROSITE" id="PS50966"/>
    </source>
</evidence>
<dbReference type="PROSITE" id="PS50966">
    <property type="entry name" value="ZF_SWIM"/>
    <property type="match status" value="1"/>
</dbReference>
<evidence type="ECO:0000256" key="4">
    <source>
        <dbReference type="ARBA" id="ARBA00022833"/>
    </source>
</evidence>
<dbReference type="PROSITE" id="PS01359">
    <property type="entry name" value="ZF_PHD_1"/>
    <property type="match status" value="1"/>
</dbReference>
<evidence type="ECO:0000259" key="7">
    <source>
        <dbReference type="PROSITE" id="PS50016"/>
    </source>
</evidence>
<dbReference type="SMART" id="SM00249">
    <property type="entry name" value="PHD"/>
    <property type="match status" value="1"/>
</dbReference>
<evidence type="ECO:0000256" key="6">
    <source>
        <dbReference type="SAM" id="Coils"/>
    </source>
</evidence>
<dbReference type="PROSITE" id="PS50016">
    <property type="entry name" value="ZF_PHD_2"/>
    <property type="match status" value="1"/>
</dbReference>
<dbReference type="SUPFAM" id="SSF57903">
    <property type="entry name" value="FYVE/PHD zinc finger"/>
    <property type="match status" value="1"/>
</dbReference>
<reference evidence="9" key="1">
    <citation type="submission" date="2021-02" db="EMBL/GenBank/DDBJ databases">
        <authorList>
            <person name="Nowell W R."/>
        </authorList>
    </citation>
    <scope>NUCLEOTIDE SEQUENCE</scope>
</reference>
<dbReference type="InterPro" id="IPR027806">
    <property type="entry name" value="HARBI1_dom"/>
</dbReference>
<comment type="cofactor">
    <cofactor evidence="1">
        <name>a divalent metal cation</name>
        <dbReference type="ChEBI" id="CHEBI:60240"/>
    </cofactor>
</comment>
<feature type="domain" description="SWIM-type" evidence="8">
    <location>
        <begin position="531"/>
        <end position="572"/>
    </location>
</feature>
<dbReference type="PANTHER" id="PTHR23080">
    <property type="entry name" value="THAP DOMAIN PROTEIN"/>
    <property type="match status" value="1"/>
</dbReference>
<evidence type="ECO:0000256" key="3">
    <source>
        <dbReference type="ARBA" id="ARBA00022771"/>
    </source>
</evidence>
<feature type="coiled-coil region" evidence="6">
    <location>
        <begin position="426"/>
        <end position="453"/>
    </location>
</feature>
<keyword evidence="3 5" id="KW-0863">Zinc-finger</keyword>
<dbReference type="Gene3D" id="3.30.40.10">
    <property type="entry name" value="Zinc/RING finger domain, C3HC4 (zinc finger)"/>
    <property type="match status" value="1"/>
</dbReference>
<dbReference type="GO" id="GO:0008270">
    <property type="term" value="F:zinc ion binding"/>
    <property type="evidence" value="ECO:0007669"/>
    <property type="project" value="UniProtKB-KW"/>
</dbReference>
<organism evidence="9 10">
    <name type="scientific">Adineta steineri</name>
    <dbReference type="NCBI Taxonomy" id="433720"/>
    <lineage>
        <taxon>Eukaryota</taxon>
        <taxon>Metazoa</taxon>
        <taxon>Spiralia</taxon>
        <taxon>Gnathifera</taxon>
        <taxon>Rotifera</taxon>
        <taxon>Eurotatoria</taxon>
        <taxon>Bdelloidea</taxon>
        <taxon>Adinetida</taxon>
        <taxon>Adinetidae</taxon>
        <taxon>Adineta</taxon>
    </lineage>
</organism>
<dbReference type="EMBL" id="CAJNOE010002878">
    <property type="protein sequence ID" value="CAF1494621.1"/>
    <property type="molecule type" value="Genomic_DNA"/>
</dbReference>
<dbReference type="InterPro" id="IPR001965">
    <property type="entry name" value="Znf_PHD"/>
</dbReference>
<evidence type="ECO:0008006" key="11">
    <source>
        <dbReference type="Google" id="ProtNLM"/>
    </source>
</evidence>
<dbReference type="AlphaFoldDB" id="A0A815SUH3"/>
<dbReference type="InterPro" id="IPR007527">
    <property type="entry name" value="Znf_SWIM"/>
</dbReference>
<dbReference type="InterPro" id="IPR013083">
    <property type="entry name" value="Znf_RING/FYVE/PHD"/>
</dbReference>
<dbReference type="Proteomes" id="UP000663860">
    <property type="component" value="Unassembled WGS sequence"/>
</dbReference>
<protein>
    <recommendedName>
        <fullName evidence="11">SWIM-type domain-containing protein</fullName>
    </recommendedName>
</protein>
<evidence type="ECO:0000313" key="10">
    <source>
        <dbReference type="Proteomes" id="UP000663860"/>
    </source>
</evidence>
<feature type="domain" description="PHD-type" evidence="7">
    <location>
        <begin position="624"/>
        <end position="676"/>
    </location>
</feature>
<feature type="non-terminal residue" evidence="9">
    <location>
        <position position="1"/>
    </location>
</feature>
<evidence type="ECO:0000256" key="2">
    <source>
        <dbReference type="ARBA" id="ARBA00022723"/>
    </source>
</evidence>
<dbReference type="InterPro" id="IPR019786">
    <property type="entry name" value="Zinc_finger_PHD-type_CS"/>
</dbReference>
<evidence type="ECO:0000256" key="1">
    <source>
        <dbReference type="ARBA" id="ARBA00001968"/>
    </source>
</evidence>
<evidence type="ECO:0000256" key="5">
    <source>
        <dbReference type="PROSITE-ProRule" id="PRU00325"/>
    </source>
</evidence>
<evidence type="ECO:0000313" key="9">
    <source>
        <dbReference type="EMBL" id="CAF1494621.1"/>
    </source>
</evidence>